<evidence type="ECO:0000313" key="3">
    <source>
        <dbReference type="Proteomes" id="UP001153203"/>
    </source>
</evidence>
<accession>A0A9X4P8D8</accession>
<dbReference type="EMBL" id="JAMWGI010000002">
    <property type="protein sequence ID" value="MDG6193272.1"/>
    <property type="molecule type" value="Genomic_DNA"/>
</dbReference>
<comment type="caution">
    <text evidence="2">The sequence shown here is derived from an EMBL/GenBank/DDBJ whole genome shotgun (WGS) entry which is preliminary data.</text>
</comment>
<gene>
    <name evidence="2" type="ORF">NF708_04535</name>
</gene>
<reference evidence="2" key="1">
    <citation type="submission" date="2022-06" db="EMBL/GenBank/DDBJ databases">
        <title>Lactococcus from bovine mastitis in China.</title>
        <authorList>
            <person name="Lin Y."/>
            <person name="Han B."/>
        </authorList>
    </citation>
    <scope>NUCLEOTIDE SEQUENCE</scope>
    <source>
        <strain evidence="2">Hebei-B-39</strain>
    </source>
</reference>
<evidence type="ECO:0000256" key="1">
    <source>
        <dbReference type="SAM" id="MobiDB-lite"/>
    </source>
</evidence>
<dbReference type="Proteomes" id="UP001153203">
    <property type="component" value="Unassembled WGS sequence"/>
</dbReference>
<feature type="compositionally biased region" description="Basic and acidic residues" evidence="1">
    <location>
        <begin position="123"/>
        <end position="132"/>
    </location>
</feature>
<dbReference type="RefSeq" id="WP_270744664.1">
    <property type="nucleotide sequence ID" value="NZ_JAMWGA010000002.1"/>
</dbReference>
<evidence type="ECO:0000313" key="2">
    <source>
        <dbReference type="EMBL" id="MDG6193272.1"/>
    </source>
</evidence>
<protein>
    <submittedName>
        <fullName evidence="2">Uncharacterized protein</fullName>
    </submittedName>
</protein>
<dbReference type="AlphaFoldDB" id="A0A9X4P8D8"/>
<proteinExistence type="predicted"/>
<organism evidence="2 3">
    <name type="scientific">Lactococcus formosensis</name>
    <dbReference type="NCBI Taxonomy" id="1281486"/>
    <lineage>
        <taxon>Bacteria</taxon>
        <taxon>Bacillati</taxon>
        <taxon>Bacillota</taxon>
        <taxon>Bacilli</taxon>
        <taxon>Lactobacillales</taxon>
        <taxon>Streptococcaceae</taxon>
        <taxon>Lactococcus</taxon>
    </lineage>
</organism>
<feature type="region of interest" description="Disordered" evidence="1">
    <location>
        <begin position="104"/>
        <end position="132"/>
    </location>
</feature>
<sequence>MVAYFEQIGSDYNVIRVEEEADGAEVTVETKGIALNALANQANRYMDSLIGFDQNMALSKYPSNQVQKANAVLQFWAMGQLYKQGNKAPMLDKKITYTLHLDKENNGEYKPTSDTLGEVYSGSKRDTYEDGE</sequence>
<name>A0A9X4P8D8_9LACT</name>